<dbReference type="STRING" id="1134435.AC731_014510"/>
<dbReference type="KEGG" id="thu:AC731_014510"/>
<keyword evidence="4" id="KW-0677">Repeat</keyword>
<protein>
    <submittedName>
        <fullName evidence="10">Quinol dehydrogenase ferredoxin subunit NapH</fullName>
    </submittedName>
</protein>
<dbReference type="InterPro" id="IPR017896">
    <property type="entry name" value="4Fe4S_Fe-S-bd"/>
</dbReference>
<evidence type="ECO:0000313" key="10">
    <source>
        <dbReference type="EMBL" id="AMO38042.1"/>
    </source>
</evidence>
<dbReference type="NCBIfam" id="TIGR02163">
    <property type="entry name" value="napH"/>
    <property type="match status" value="1"/>
</dbReference>
<dbReference type="GO" id="GO:0005886">
    <property type="term" value="C:plasma membrane"/>
    <property type="evidence" value="ECO:0007669"/>
    <property type="project" value="TreeGrafter"/>
</dbReference>
<dbReference type="EMBL" id="CP014646">
    <property type="protein sequence ID" value="AMO38042.1"/>
    <property type="molecule type" value="Genomic_DNA"/>
</dbReference>
<dbReference type="Proteomes" id="UP000036902">
    <property type="component" value="Chromosome"/>
</dbReference>
<dbReference type="GO" id="GO:0046872">
    <property type="term" value="F:metal ion binding"/>
    <property type="evidence" value="ECO:0007669"/>
    <property type="project" value="UniProtKB-KW"/>
</dbReference>
<name>A0A127K7Y7_9RHOO</name>
<keyword evidence="7" id="KW-0411">Iron-sulfur</keyword>
<proteinExistence type="predicted"/>
<organism evidence="10 11">
    <name type="scientific">Thauera humireducens</name>
    <dbReference type="NCBI Taxonomy" id="1134435"/>
    <lineage>
        <taxon>Bacteria</taxon>
        <taxon>Pseudomonadati</taxon>
        <taxon>Pseudomonadota</taxon>
        <taxon>Betaproteobacteria</taxon>
        <taxon>Rhodocyclales</taxon>
        <taxon>Zoogloeaceae</taxon>
        <taxon>Thauera</taxon>
    </lineage>
</organism>
<evidence type="ECO:0000256" key="5">
    <source>
        <dbReference type="ARBA" id="ARBA00022982"/>
    </source>
</evidence>
<evidence type="ECO:0000256" key="4">
    <source>
        <dbReference type="ARBA" id="ARBA00022737"/>
    </source>
</evidence>
<evidence type="ECO:0000256" key="6">
    <source>
        <dbReference type="ARBA" id="ARBA00023004"/>
    </source>
</evidence>
<accession>A0A127K7Y7</accession>
<feature type="transmembrane region" description="Helical" evidence="8">
    <location>
        <begin position="128"/>
        <end position="147"/>
    </location>
</feature>
<evidence type="ECO:0000256" key="8">
    <source>
        <dbReference type="SAM" id="Phobius"/>
    </source>
</evidence>
<gene>
    <name evidence="10" type="primary">napH</name>
    <name evidence="10" type="ORF">AC731_014510</name>
</gene>
<dbReference type="RefSeq" id="WP_053085826.1">
    <property type="nucleotide sequence ID" value="NZ_CP014646.1"/>
</dbReference>
<evidence type="ECO:0000256" key="3">
    <source>
        <dbReference type="ARBA" id="ARBA00022723"/>
    </source>
</evidence>
<dbReference type="PANTHER" id="PTHR30176">
    <property type="entry name" value="FERREDOXIN-TYPE PROTEIN NAPH"/>
    <property type="match status" value="1"/>
</dbReference>
<feature type="transmembrane region" description="Helical" evidence="8">
    <location>
        <begin position="159"/>
        <end position="178"/>
    </location>
</feature>
<keyword evidence="1" id="KW-0813">Transport</keyword>
<reference evidence="11" key="1">
    <citation type="submission" date="2016-03" db="EMBL/GenBank/DDBJ databases">
        <authorList>
            <person name="Ma C."/>
            <person name="Zhou S."/>
            <person name="Yang G."/>
        </authorList>
    </citation>
    <scope>NUCLEOTIDE SEQUENCE [LARGE SCALE GENOMIC DNA]</scope>
    <source>
        <strain evidence="11">SgZ-1</strain>
    </source>
</reference>
<evidence type="ECO:0000256" key="1">
    <source>
        <dbReference type="ARBA" id="ARBA00022448"/>
    </source>
</evidence>
<evidence type="ECO:0000256" key="7">
    <source>
        <dbReference type="ARBA" id="ARBA00023014"/>
    </source>
</evidence>
<keyword evidence="8" id="KW-1133">Transmembrane helix</keyword>
<keyword evidence="3" id="KW-0479">Metal-binding</keyword>
<keyword evidence="8" id="KW-0472">Membrane</keyword>
<keyword evidence="6" id="KW-0408">Iron</keyword>
<sequence>MKAMRRRFPYWLLARRSVQLAVLAAFMYELPGLGRVVTGNLASSTWFGQLQLTDPFVALQALLAGQALGAAALIGALVVAVAYAALGGRIYCAWICPINLLTDLAHWLRTRLGVRRHVPVSRHVRYGVLAAAVCASAAGSTLAWEIVNPITLLQRELMFGVSSGSWLLVVLFLFDLLYSRRGWCGHLCPVGAFYALLGRFGRLQVGASGMGERSASVRACPEPQVLAPIVSGQAEAVRSGECMRCGACMDANPSAGLGMRVRIVARPRIPPA</sequence>
<dbReference type="SUPFAM" id="SSF54862">
    <property type="entry name" value="4Fe-4S ferredoxins"/>
    <property type="match status" value="1"/>
</dbReference>
<evidence type="ECO:0000256" key="2">
    <source>
        <dbReference type="ARBA" id="ARBA00022485"/>
    </source>
</evidence>
<evidence type="ECO:0000259" key="9">
    <source>
        <dbReference type="PROSITE" id="PS51379"/>
    </source>
</evidence>
<dbReference type="GO" id="GO:0051539">
    <property type="term" value="F:4 iron, 4 sulfur cluster binding"/>
    <property type="evidence" value="ECO:0007669"/>
    <property type="project" value="UniProtKB-KW"/>
</dbReference>
<keyword evidence="11" id="KW-1185">Reference proteome</keyword>
<feature type="transmembrane region" description="Helical" evidence="8">
    <location>
        <begin position="58"/>
        <end position="83"/>
    </location>
</feature>
<dbReference type="PROSITE" id="PS51379">
    <property type="entry name" value="4FE4S_FER_2"/>
    <property type="match status" value="1"/>
</dbReference>
<keyword evidence="8" id="KW-0812">Transmembrane</keyword>
<dbReference type="PANTHER" id="PTHR30176:SF3">
    <property type="entry name" value="FERREDOXIN-TYPE PROTEIN NAPH"/>
    <property type="match status" value="1"/>
</dbReference>
<feature type="domain" description="4Fe-4S ferredoxin-type" evidence="9">
    <location>
        <begin position="233"/>
        <end position="262"/>
    </location>
</feature>
<dbReference type="NCBIfam" id="NF007013">
    <property type="entry name" value="PRK09477.1"/>
    <property type="match status" value="1"/>
</dbReference>
<keyword evidence="2" id="KW-0004">4Fe-4S</keyword>
<dbReference type="InterPro" id="IPR051684">
    <property type="entry name" value="Electron_Trans/Redox"/>
</dbReference>
<dbReference type="Pfam" id="PF12801">
    <property type="entry name" value="Fer4_5"/>
    <property type="match status" value="2"/>
</dbReference>
<dbReference type="InterPro" id="IPR011886">
    <property type="entry name" value="NapH_MauN"/>
</dbReference>
<dbReference type="AlphaFoldDB" id="A0A127K7Y7"/>
<keyword evidence="5" id="KW-0249">Electron transport</keyword>
<evidence type="ECO:0000313" key="11">
    <source>
        <dbReference type="Proteomes" id="UP000036902"/>
    </source>
</evidence>